<evidence type="ECO:0000313" key="1">
    <source>
        <dbReference type="EMBL" id="GMF01165.1"/>
    </source>
</evidence>
<reference evidence="1" key="1">
    <citation type="submission" date="2023-04" db="EMBL/GenBank/DDBJ databases">
        <title>Ambrosiozyma monospora NBRC 10751.</title>
        <authorList>
            <person name="Ichikawa N."/>
            <person name="Sato H."/>
            <person name="Tonouchi N."/>
        </authorList>
    </citation>
    <scope>NUCLEOTIDE SEQUENCE</scope>
    <source>
        <strain evidence="1">NBRC 10751</strain>
    </source>
</reference>
<sequence>MLDDRMFNVTDPNDSSVPGVYICGSNLHGLVEPPSDKPQEVKDDSSSSDKKSSKKSKEKKLEFQTVYKRIPQFDNFLANDICLSSTSATLIDSKGDLYQWGQGYSPESLNSKPIPTIKGQKLVKAQISNGTVYALNKSGQVIYFPESKSDQVTTIKNSNSFFNSLWLGKNRNTNEKPFQVLSNGAKFGKVADIAAGAEHLVLLNTDGQVFVTATESTKSHC</sequence>
<evidence type="ECO:0000313" key="2">
    <source>
        <dbReference type="Proteomes" id="UP001165064"/>
    </source>
</evidence>
<accession>A0ACB5U3P4</accession>
<name>A0ACB5U3P4_AMBMO</name>
<dbReference type="EMBL" id="BSXS01011731">
    <property type="protein sequence ID" value="GMF01165.1"/>
    <property type="molecule type" value="Genomic_DNA"/>
</dbReference>
<organism evidence="1 2">
    <name type="scientific">Ambrosiozyma monospora</name>
    <name type="common">Yeast</name>
    <name type="synonym">Endomycopsis monosporus</name>
    <dbReference type="NCBI Taxonomy" id="43982"/>
    <lineage>
        <taxon>Eukaryota</taxon>
        <taxon>Fungi</taxon>
        <taxon>Dikarya</taxon>
        <taxon>Ascomycota</taxon>
        <taxon>Saccharomycotina</taxon>
        <taxon>Pichiomycetes</taxon>
        <taxon>Pichiales</taxon>
        <taxon>Pichiaceae</taxon>
        <taxon>Ambrosiozyma</taxon>
    </lineage>
</organism>
<dbReference type="Proteomes" id="UP001165064">
    <property type="component" value="Unassembled WGS sequence"/>
</dbReference>
<protein>
    <submittedName>
        <fullName evidence="1">Unnamed protein product</fullName>
    </submittedName>
</protein>
<keyword evidence="2" id="KW-1185">Reference proteome</keyword>
<proteinExistence type="predicted"/>
<comment type="caution">
    <text evidence="1">The sequence shown here is derived from an EMBL/GenBank/DDBJ whole genome shotgun (WGS) entry which is preliminary data.</text>
</comment>
<gene>
    <name evidence="1" type="ORF">Amon02_001118100</name>
</gene>